<evidence type="ECO:0000313" key="2">
    <source>
        <dbReference type="EMBL" id="KPA82727.1"/>
    </source>
</evidence>
<dbReference type="VEuPathDB" id="TriTrypDB:LpyrH10_04_0850"/>
<dbReference type="InterPro" id="IPR026669">
    <property type="entry name" value="Arsenite_MeTrfase-like"/>
</dbReference>
<dbReference type="OrthoDB" id="15794at2759"/>
<name>A0A0M9G5I7_LEPPY</name>
<feature type="compositionally biased region" description="Basic residues" evidence="1">
    <location>
        <begin position="486"/>
        <end position="495"/>
    </location>
</feature>
<gene>
    <name evidence="2" type="ORF">ABB37_02535</name>
</gene>
<dbReference type="OMA" id="VEHARCW"/>
<evidence type="ECO:0000256" key="1">
    <source>
        <dbReference type="SAM" id="MobiDB-lite"/>
    </source>
</evidence>
<dbReference type="RefSeq" id="XP_015661166.1">
    <property type="nucleotide sequence ID" value="XM_015799564.1"/>
</dbReference>
<feature type="compositionally biased region" description="Acidic residues" evidence="1">
    <location>
        <begin position="60"/>
        <end position="73"/>
    </location>
</feature>
<sequence>MERVEETLTALIPALESHEIGRWDASQVELLCAMLKEYRLQARASATGEPTSPADTPDSREEDEAVSDEEMDDEALLVEAVSEVDRGLERTRAFLKSRLPYGARPEPTQILGCAEAAASHSAKKRPRSSDGSTEQATAASGDATSASVAPTPVFAVDSFLYSEDDIEELVTAKKLAREYCTRCGCTNIGLADFITHSFSQDQLLYLSCFLFPHVLRQFIRATSAKAKPAAKAAEPLSIVDVGSRLGVVLWASAFALQQGALVQPPNHDDEEGEETEEKEEDAHGDEEPEVHITGVEMDGGYVKLSHDVLRRFFMPRRRRAPRLDRTVDDSNASDVEDVMDVSSRLHLVQSDCFDGAGAEALSRASVVVLHNVFEYFCASPVEHAKCWLKLRRLLCHTGQFLVCSPALEETLSGIAAGAWATAWTAEAGTQAGAPAAPLKWLSAFVERVDVSAVASSFITTRALSREDDDDEEDAVESGHFDEHAHGHQHGHHHHNHGDNDDGDEVEEQIQNIYVYRVL</sequence>
<feature type="compositionally biased region" description="Acidic residues" evidence="1">
    <location>
        <begin position="268"/>
        <end position="288"/>
    </location>
</feature>
<proteinExistence type="predicted"/>
<dbReference type="GO" id="GO:0008168">
    <property type="term" value="F:methyltransferase activity"/>
    <property type="evidence" value="ECO:0007669"/>
    <property type="project" value="TreeGrafter"/>
</dbReference>
<organism evidence="2 3">
    <name type="scientific">Leptomonas pyrrhocoris</name>
    <name type="common">Firebug parasite</name>
    <dbReference type="NCBI Taxonomy" id="157538"/>
    <lineage>
        <taxon>Eukaryota</taxon>
        <taxon>Discoba</taxon>
        <taxon>Euglenozoa</taxon>
        <taxon>Kinetoplastea</taxon>
        <taxon>Metakinetoplastina</taxon>
        <taxon>Trypanosomatida</taxon>
        <taxon>Trypanosomatidae</taxon>
        <taxon>Leishmaniinae</taxon>
        <taxon>Leptomonas</taxon>
    </lineage>
</organism>
<dbReference type="GeneID" id="26902826"/>
<dbReference type="AlphaFoldDB" id="A0A0M9G5I7"/>
<dbReference type="PANTHER" id="PTHR43675:SF1">
    <property type="entry name" value="RIKEN CDNA 2700097O09 GENE"/>
    <property type="match status" value="1"/>
</dbReference>
<feature type="region of interest" description="Disordered" evidence="1">
    <location>
        <begin position="482"/>
        <end position="503"/>
    </location>
</feature>
<dbReference type="PANTHER" id="PTHR43675">
    <property type="entry name" value="ARSENITE METHYLTRANSFERASE"/>
    <property type="match status" value="1"/>
</dbReference>
<accession>A0A0M9G5I7</accession>
<evidence type="ECO:0000313" key="3">
    <source>
        <dbReference type="Proteomes" id="UP000037923"/>
    </source>
</evidence>
<protein>
    <recommendedName>
        <fullName evidence="4">Methyltransferase type 11 domain-containing protein</fullName>
    </recommendedName>
</protein>
<feature type="region of interest" description="Disordered" evidence="1">
    <location>
        <begin position="261"/>
        <end position="290"/>
    </location>
</feature>
<feature type="region of interest" description="Disordered" evidence="1">
    <location>
        <begin position="43"/>
        <end position="73"/>
    </location>
</feature>
<evidence type="ECO:0008006" key="4">
    <source>
        <dbReference type="Google" id="ProtNLM"/>
    </source>
</evidence>
<feature type="region of interest" description="Disordered" evidence="1">
    <location>
        <begin position="120"/>
        <end position="144"/>
    </location>
</feature>
<keyword evidence="3" id="KW-1185">Reference proteome</keyword>
<dbReference type="EMBL" id="LGTL01000004">
    <property type="protein sequence ID" value="KPA82727.1"/>
    <property type="molecule type" value="Genomic_DNA"/>
</dbReference>
<reference evidence="2 3" key="1">
    <citation type="submission" date="2015-07" db="EMBL/GenBank/DDBJ databases">
        <title>High-quality genome of monoxenous trypanosomatid Leptomonas pyrrhocoris.</title>
        <authorList>
            <person name="Flegontov P."/>
            <person name="Butenko A."/>
            <person name="Firsov S."/>
            <person name="Vlcek C."/>
            <person name="Logacheva M.D."/>
            <person name="Field M."/>
            <person name="Filatov D."/>
            <person name="Flegontova O."/>
            <person name="Gerasimov E."/>
            <person name="Jackson A.P."/>
            <person name="Kelly S."/>
            <person name="Opperdoes F."/>
            <person name="O'Reilly A."/>
            <person name="Votypka J."/>
            <person name="Yurchenko V."/>
            <person name="Lukes J."/>
        </authorList>
    </citation>
    <scope>NUCLEOTIDE SEQUENCE [LARGE SCALE GENOMIC DNA]</scope>
    <source>
        <strain evidence="2">H10</strain>
    </source>
</reference>
<dbReference type="Proteomes" id="UP000037923">
    <property type="component" value="Unassembled WGS sequence"/>
</dbReference>
<comment type="caution">
    <text evidence="2">The sequence shown here is derived from an EMBL/GenBank/DDBJ whole genome shotgun (WGS) entry which is preliminary data.</text>
</comment>